<evidence type="ECO:0000313" key="4">
    <source>
        <dbReference type="Proteomes" id="UP000199515"/>
    </source>
</evidence>
<keyword evidence="4" id="KW-1185">Reference proteome</keyword>
<name>A0A1H3MVZ8_9PSEU</name>
<dbReference type="Gene3D" id="3.40.50.150">
    <property type="entry name" value="Vaccinia Virus protein VP39"/>
    <property type="match status" value="1"/>
</dbReference>
<sequence>MGLLDGFKAGVAKQLGHPSGLPGKIVGALLNRGNAKPVTGAVDALRLTGGETVADFGFGGGFGLKLLLAKVGPQGTVHGADISETMLDSARARHRGDTRLKLHSASLTELPLPDASLDGAITCNTIYFIEDVSSAFRELARVLKDGGKIVVGIGDPEGMRKQGFTEQGFRIRETDEVIGLLAEAGLVLDERVRVPTGRFPFHLLACVKKH</sequence>
<dbReference type="InterPro" id="IPR050447">
    <property type="entry name" value="Erg6_SMT_methyltransf"/>
</dbReference>
<dbReference type="InterPro" id="IPR029063">
    <property type="entry name" value="SAM-dependent_MTases_sf"/>
</dbReference>
<reference evidence="3 4" key="1">
    <citation type="submission" date="2016-10" db="EMBL/GenBank/DDBJ databases">
        <authorList>
            <person name="de Groot N.N."/>
        </authorList>
    </citation>
    <scope>NUCLEOTIDE SEQUENCE [LARGE SCALE GENOMIC DNA]</scope>
    <source>
        <strain evidence="3 4">CPCC 202699</strain>
    </source>
</reference>
<organism evidence="3 4">
    <name type="scientific">Amycolatopsis xylanica</name>
    <dbReference type="NCBI Taxonomy" id="589385"/>
    <lineage>
        <taxon>Bacteria</taxon>
        <taxon>Bacillati</taxon>
        <taxon>Actinomycetota</taxon>
        <taxon>Actinomycetes</taxon>
        <taxon>Pseudonocardiales</taxon>
        <taxon>Pseudonocardiaceae</taxon>
        <taxon>Amycolatopsis</taxon>
    </lineage>
</organism>
<evidence type="ECO:0000256" key="1">
    <source>
        <dbReference type="ARBA" id="ARBA00022679"/>
    </source>
</evidence>
<dbReference type="SUPFAM" id="SSF53335">
    <property type="entry name" value="S-adenosyl-L-methionine-dependent methyltransferases"/>
    <property type="match status" value="1"/>
</dbReference>
<accession>A0A1H3MVZ8</accession>
<dbReference type="STRING" id="589385.SAMN05421504_10720"/>
<gene>
    <name evidence="3" type="ORF">SAMN05421504_10720</name>
</gene>
<dbReference type="CDD" id="cd02440">
    <property type="entry name" value="AdoMet_MTases"/>
    <property type="match status" value="1"/>
</dbReference>
<evidence type="ECO:0000313" key="3">
    <source>
        <dbReference type="EMBL" id="SDY80634.1"/>
    </source>
</evidence>
<dbReference type="RefSeq" id="WP_091294334.1">
    <property type="nucleotide sequence ID" value="NZ_FNON01000007.1"/>
</dbReference>
<protein>
    <submittedName>
        <fullName evidence="3">Methyltransferase domain-containing protein</fullName>
    </submittedName>
</protein>
<keyword evidence="3" id="KW-0489">Methyltransferase</keyword>
<dbReference type="Proteomes" id="UP000199515">
    <property type="component" value="Unassembled WGS sequence"/>
</dbReference>
<proteinExistence type="predicted"/>
<dbReference type="Pfam" id="PF08241">
    <property type="entry name" value="Methyltransf_11"/>
    <property type="match status" value="1"/>
</dbReference>
<dbReference type="GO" id="GO:0032259">
    <property type="term" value="P:methylation"/>
    <property type="evidence" value="ECO:0007669"/>
    <property type="project" value="UniProtKB-KW"/>
</dbReference>
<dbReference type="InterPro" id="IPR013216">
    <property type="entry name" value="Methyltransf_11"/>
</dbReference>
<feature type="domain" description="Methyltransferase type 11" evidence="2">
    <location>
        <begin position="55"/>
        <end position="151"/>
    </location>
</feature>
<keyword evidence="1 3" id="KW-0808">Transferase</keyword>
<dbReference type="PANTHER" id="PTHR44068">
    <property type="entry name" value="ZGC:194242"/>
    <property type="match status" value="1"/>
</dbReference>
<dbReference type="PANTHER" id="PTHR44068:SF11">
    <property type="entry name" value="GERANYL DIPHOSPHATE 2-C-METHYLTRANSFERASE"/>
    <property type="match status" value="1"/>
</dbReference>
<dbReference type="GO" id="GO:0008757">
    <property type="term" value="F:S-adenosylmethionine-dependent methyltransferase activity"/>
    <property type="evidence" value="ECO:0007669"/>
    <property type="project" value="InterPro"/>
</dbReference>
<dbReference type="AlphaFoldDB" id="A0A1H3MVZ8"/>
<dbReference type="OrthoDB" id="529208at2"/>
<dbReference type="EMBL" id="FNON01000007">
    <property type="protein sequence ID" value="SDY80634.1"/>
    <property type="molecule type" value="Genomic_DNA"/>
</dbReference>
<evidence type="ECO:0000259" key="2">
    <source>
        <dbReference type="Pfam" id="PF08241"/>
    </source>
</evidence>